<evidence type="ECO:0000256" key="5">
    <source>
        <dbReference type="PROSITE-ProRule" id="PRU00277"/>
    </source>
</evidence>
<keyword evidence="11" id="KW-1185">Reference proteome</keyword>
<dbReference type="InterPro" id="IPR002130">
    <property type="entry name" value="Cyclophilin-type_PPIase_dom"/>
</dbReference>
<dbReference type="CDD" id="cd00317">
    <property type="entry name" value="cyclophilin"/>
    <property type="match status" value="1"/>
</dbReference>
<feature type="coiled-coil region" evidence="6">
    <location>
        <begin position="224"/>
        <end position="255"/>
    </location>
</feature>
<dbReference type="PRINTS" id="PR00153">
    <property type="entry name" value="CSAPPISMRASE"/>
</dbReference>
<evidence type="ECO:0000313" key="10">
    <source>
        <dbReference type="EMBL" id="RSK39252.1"/>
    </source>
</evidence>
<evidence type="ECO:0000256" key="1">
    <source>
        <dbReference type="ARBA" id="ARBA00000971"/>
    </source>
</evidence>
<comment type="catalytic activity">
    <reaction evidence="1 5">
        <text>[protein]-peptidylproline (omega=180) = [protein]-peptidylproline (omega=0)</text>
        <dbReference type="Rhea" id="RHEA:16237"/>
        <dbReference type="Rhea" id="RHEA-COMP:10747"/>
        <dbReference type="Rhea" id="RHEA-COMP:10748"/>
        <dbReference type="ChEBI" id="CHEBI:83833"/>
        <dbReference type="ChEBI" id="CHEBI:83834"/>
        <dbReference type="EC" id="5.2.1.8"/>
    </reaction>
</comment>
<feature type="chain" id="PRO_5019508939" description="peptidylprolyl isomerase" evidence="7">
    <location>
        <begin position="24"/>
        <end position="399"/>
    </location>
</feature>
<dbReference type="SUPFAM" id="SSF50891">
    <property type="entry name" value="Cyclophilin-like"/>
    <property type="match status" value="1"/>
</dbReference>
<feature type="domain" description="PPIase FKBP-type" evidence="8">
    <location>
        <begin position="293"/>
        <end position="398"/>
    </location>
</feature>
<dbReference type="Gene3D" id="2.40.100.10">
    <property type="entry name" value="Cyclophilin-like"/>
    <property type="match status" value="1"/>
</dbReference>
<dbReference type="SUPFAM" id="SSF54534">
    <property type="entry name" value="FKBP-like"/>
    <property type="match status" value="1"/>
</dbReference>
<feature type="domain" description="PPIase cyclophilin-type" evidence="9">
    <location>
        <begin position="42"/>
        <end position="211"/>
    </location>
</feature>
<reference evidence="10 11" key="1">
    <citation type="submission" date="2018-12" db="EMBL/GenBank/DDBJ databases">
        <title>Mangrovimonas spongiae sp. nov., a novel member of the genus Mangrovimonas isolated from marine sponge.</title>
        <authorList>
            <person name="Zhuang L."/>
            <person name="Luo L."/>
        </authorList>
    </citation>
    <scope>NUCLEOTIDE SEQUENCE [LARGE SCALE GENOMIC DNA]</scope>
    <source>
        <strain evidence="10 11">HN-E26</strain>
    </source>
</reference>
<sequence length="399" mass="43686">MKKLNQIMKLLVLALLVSFTSCGQQYPDLEDGLYAEFVTNKGTMVAKLFYKKAPVTVANFVALAEGTHPEVTDSLKGKPYYNGIIFHRVIDNFMIQAGDPTATGAGGPGYSFPDEFHPDLKHDKPGILSMANAGPNTNGSQFFITEKPTPNLDAFKQDGSLKRCGTFPGGGCHAVFGELVLGLDVQDTISNVKTAARDKPEQDVVIQQLNIIRKGNDAKAFDAVKIFTEDAPKLEEKQRALKEEAQRKIKEEASKAAETFLETNKDLGEVKKLDTGVVMIYTKKGNGEKPNHTQYVLIDCAGYFANGKLFYTTIKEVAQENNMYNEGADKQGAYKPFSKIYNESAGLIPGFREAMLNMKVGDEAKVFIPSFLGYGENGTGPIPPNTNLVFDIILVGIDK</sequence>
<evidence type="ECO:0000256" key="7">
    <source>
        <dbReference type="SAM" id="SignalP"/>
    </source>
</evidence>
<dbReference type="GO" id="GO:0003755">
    <property type="term" value="F:peptidyl-prolyl cis-trans isomerase activity"/>
    <property type="evidence" value="ECO:0007669"/>
    <property type="project" value="UniProtKB-KW"/>
</dbReference>
<evidence type="ECO:0000259" key="9">
    <source>
        <dbReference type="PROSITE" id="PS50072"/>
    </source>
</evidence>
<dbReference type="InterPro" id="IPR001179">
    <property type="entry name" value="PPIase_FKBP_dom"/>
</dbReference>
<protein>
    <recommendedName>
        <fullName evidence="2 5">peptidylprolyl isomerase</fullName>
        <ecNumber evidence="2 5">5.2.1.8</ecNumber>
    </recommendedName>
</protein>
<gene>
    <name evidence="10" type="ORF">EJA19_09980</name>
</gene>
<name>A0A428JYN4_9FLAO</name>
<dbReference type="InterPro" id="IPR044666">
    <property type="entry name" value="Cyclophilin_A-like"/>
</dbReference>
<dbReference type="AlphaFoldDB" id="A0A428JYN4"/>
<dbReference type="Pfam" id="PF00254">
    <property type="entry name" value="FKBP_C"/>
    <property type="match status" value="1"/>
</dbReference>
<keyword evidence="3 5" id="KW-0697">Rotamase</keyword>
<accession>A0A428JYN4</accession>
<dbReference type="PANTHER" id="PTHR45625">
    <property type="entry name" value="PEPTIDYL-PROLYL CIS-TRANS ISOMERASE-RELATED"/>
    <property type="match status" value="1"/>
</dbReference>
<feature type="signal peptide" evidence="7">
    <location>
        <begin position="1"/>
        <end position="23"/>
    </location>
</feature>
<dbReference type="OrthoDB" id="9807797at2"/>
<dbReference type="PROSITE" id="PS50059">
    <property type="entry name" value="FKBP_PPIASE"/>
    <property type="match status" value="1"/>
</dbReference>
<dbReference type="PROSITE" id="PS51257">
    <property type="entry name" value="PROKAR_LIPOPROTEIN"/>
    <property type="match status" value="1"/>
</dbReference>
<evidence type="ECO:0000259" key="8">
    <source>
        <dbReference type="PROSITE" id="PS50059"/>
    </source>
</evidence>
<evidence type="ECO:0000313" key="11">
    <source>
        <dbReference type="Proteomes" id="UP000270620"/>
    </source>
</evidence>
<evidence type="ECO:0000256" key="2">
    <source>
        <dbReference type="ARBA" id="ARBA00013194"/>
    </source>
</evidence>
<keyword evidence="7" id="KW-0732">Signal</keyword>
<dbReference type="EC" id="5.2.1.8" evidence="2 5"/>
<dbReference type="Pfam" id="PF00160">
    <property type="entry name" value="Pro_isomerase"/>
    <property type="match status" value="1"/>
</dbReference>
<dbReference type="InterPro" id="IPR029000">
    <property type="entry name" value="Cyclophilin-like_dom_sf"/>
</dbReference>
<organism evidence="10 11">
    <name type="scientific">Mangrovimonas spongiae</name>
    <dbReference type="NCBI Taxonomy" id="2494697"/>
    <lineage>
        <taxon>Bacteria</taxon>
        <taxon>Pseudomonadati</taxon>
        <taxon>Bacteroidota</taxon>
        <taxon>Flavobacteriia</taxon>
        <taxon>Flavobacteriales</taxon>
        <taxon>Flavobacteriaceae</taxon>
        <taxon>Mangrovimonas</taxon>
    </lineage>
</organism>
<comment type="caution">
    <text evidence="10">The sequence shown here is derived from an EMBL/GenBank/DDBJ whole genome shotgun (WGS) entry which is preliminary data.</text>
</comment>
<dbReference type="PANTHER" id="PTHR45625:SF4">
    <property type="entry name" value="PEPTIDYLPROLYL ISOMERASE DOMAIN AND WD REPEAT-CONTAINING PROTEIN 1"/>
    <property type="match status" value="1"/>
</dbReference>
<keyword evidence="6" id="KW-0175">Coiled coil</keyword>
<evidence type="ECO:0000256" key="6">
    <source>
        <dbReference type="SAM" id="Coils"/>
    </source>
</evidence>
<dbReference type="Proteomes" id="UP000270620">
    <property type="component" value="Unassembled WGS sequence"/>
</dbReference>
<evidence type="ECO:0000256" key="4">
    <source>
        <dbReference type="ARBA" id="ARBA00023235"/>
    </source>
</evidence>
<keyword evidence="4 5" id="KW-0413">Isomerase</keyword>
<evidence type="ECO:0000256" key="3">
    <source>
        <dbReference type="ARBA" id="ARBA00023110"/>
    </source>
</evidence>
<dbReference type="Gene3D" id="3.10.50.40">
    <property type="match status" value="1"/>
</dbReference>
<dbReference type="PROSITE" id="PS50072">
    <property type="entry name" value="CSA_PPIASE_2"/>
    <property type="match status" value="1"/>
</dbReference>
<dbReference type="RefSeq" id="WP_125468226.1">
    <property type="nucleotide sequence ID" value="NZ_RWBG01000004.1"/>
</dbReference>
<proteinExistence type="predicted"/>
<dbReference type="EMBL" id="RWBG01000004">
    <property type="protein sequence ID" value="RSK39252.1"/>
    <property type="molecule type" value="Genomic_DNA"/>
</dbReference>
<dbReference type="InterPro" id="IPR046357">
    <property type="entry name" value="PPIase_dom_sf"/>
</dbReference>